<reference evidence="3" key="1">
    <citation type="submission" date="2016-11" db="UniProtKB">
        <authorList>
            <consortium name="WormBaseParasite"/>
        </authorList>
    </citation>
    <scope>IDENTIFICATION</scope>
</reference>
<dbReference type="WBParaSite" id="maker-unitig_27205-snap-gene-0.3-mRNA-1">
    <property type="protein sequence ID" value="maker-unitig_27205-snap-gene-0.3-mRNA-1"/>
    <property type="gene ID" value="maker-unitig_27205-snap-gene-0.3"/>
</dbReference>
<organism evidence="2 3">
    <name type="scientific">Macrostomum lignano</name>
    <dbReference type="NCBI Taxonomy" id="282301"/>
    <lineage>
        <taxon>Eukaryota</taxon>
        <taxon>Metazoa</taxon>
        <taxon>Spiralia</taxon>
        <taxon>Lophotrochozoa</taxon>
        <taxon>Platyhelminthes</taxon>
        <taxon>Rhabditophora</taxon>
        <taxon>Macrostomorpha</taxon>
        <taxon>Macrostomida</taxon>
        <taxon>Macrostomidae</taxon>
        <taxon>Macrostomum</taxon>
    </lineage>
</organism>
<evidence type="ECO:0000313" key="3">
    <source>
        <dbReference type="WBParaSite" id="maker-unitig_27205-snap-gene-0.3-mRNA-1"/>
    </source>
</evidence>
<proteinExistence type="predicted"/>
<keyword evidence="2" id="KW-1185">Reference proteome</keyword>
<feature type="compositionally biased region" description="Basic residues" evidence="1">
    <location>
        <begin position="91"/>
        <end position="108"/>
    </location>
</feature>
<feature type="region of interest" description="Disordered" evidence="1">
    <location>
        <begin position="1"/>
        <end position="44"/>
    </location>
</feature>
<accession>A0A1I8FAP7</accession>
<dbReference type="Proteomes" id="UP000095280">
    <property type="component" value="Unplaced"/>
</dbReference>
<dbReference type="AlphaFoldDB" id="A0A1I8FAP7"/>
<evidence type="ECO:0000256" key="1">
    <source>
        <dbReference type="SAM" id="MobiDB-lite"/>
    </source>
</evidence>
<sequence>PRRRQHGALEDEQFTGGKQQQEQQQQSCPLAVIQGGYHGDDHDAGCEARRSLLLPLASTPYRPLEDESAASAAKDSVDGGEDAGRADERKPAKRRRRKKQRPLPQLRRRWCRLRPAIWPTTIRRMAK</sequence>
<evidence type="ECO:0000313" key="2">
    <source>
        <dbReference type="Proteomes" id="UP000095280"/>
    </source>
</evidence>
<name>A0A1I8FAP7_9PLAT</name>
<feature type="region of interest" description="Disordered" evidence="1">
    <location>
        <begin position="64"/>
        <end position="108"/>
    </location>
</feature>
<protein>
    <submittedName>
        <fullName evidence="3">Os01g0772100 protein</fullName>
    </submittedName>
</protein>